<proteinExistence type="predicted"/>
<dbReference type="InterPro" id="IPR000073">
    <property type="entry name" value="AB_hydrolase_1"/>
</dbReference>
<feature type="domain" description="AB hydrolase-1" evidence="1">
    <location>
        <begin position="23"/>
        <end position="120"/>
    </location>
</feature>
<protein>
    <recommendedName>
        <fullName evidence="1">AB hydrolase-1 domain-containing protein</fullName>
    </recommendedName>
</protein>
<dbReference type="PANTHER" id="PTHR15394:SF3">
    <property type="entry name" value="SERINE HYDROLASE RBBP9"/>
    <property type="match status" value="1"/>
</dbReference>
<dbReference type="AlphaFoldDB" id="A0A7S0R6H9"/>
<dbReference type="SUPFAM" id="SSF53474">
    <property type="entry name" value="alpha/beta-Hydrolases"/>
    <property type="match status" value="1"/>
</dbReference>
<evidence type="ECO:0000313" key="2">
    <source>
        <dbReference type="EMBL" id="CAD8668677.1"/>
    </source>
</evidence>
<gene>
    <name evidence="2" type="ORF">POBO1169_LOCUS9652</name>
</gene>
<dbReference type="Gene3D" id="3.40.50.1820">
    <property type="entry name" value="alpha/beta hydrolase"/>
    <property type="match status" value="1"/>
</dbReference>
<organism evidence="2">
    <name type="scientific">Pyramimonas obovata</name>
    <dbReference type="NCBI Taxonomy" id="1411642"/>
    <lineage>
        <taxon>Eukaryota</taxon>
        <taxon>Viridiplantae</taxon>
        <taxon>Chlorophyta</taxon>
        <taxon>Pyramimonadophyceae</taxon>
        <taxon>Pyramimonadales</taxon>
        <taxon>Pyramimonadaceae</taxon>
        <taxon>Pyramimonas</taxon>
        <taxon>Pyramimonas incertae sedis</taxon>
    </lineage>
</organism>
<sequence>MPDPVYARETVWIPYMLETLGCDADTVLIGHSSGAAAAMRLVEQYKVKGLVLVAAYDDDLGDDLERNSGYFSRPWDWAKIQENAGFIVQFGGSEDSLVPIEVQRRVARALESQFHEDPDGDHFFSPPFPELIQEIRSNVDKLGSVDNLFD</sequence>
<dbReference type="GO" id="GO:0016787">
    <property type="term" value="F:hydrolase activity"/>
    <property type="evidence" value="ECO:0007669"/>
    <property type="project" value="InterPro"/>
</dbReference>
<evidence type="ECO:0000259" key="1">
    <source>
        <dbReference type="Pfam" id="PF12697"/>
    </source>
</evidence>
<dbReference type="InterPro" id="IPR029058">
    <property type="entry name" value="AB_hydrolase_fold"/>
</dbReference>
<dbReference type="Pfam" id="PF12697">
    <property type="entry name" value="Abhydrolase_6"/>
    <property type="match status" value="1"/>
</dbReference>
<reference evidence="2" key="1">
    <citation type="submission" date="2021-01" db="EMBL/GenBank/DDBJ databases">
        <authorList>
            <person name="Corre E."/>
            <person name="Pelletier E."/>
            <person name="Niang G."/>
            <person name="Scheremetjew M."/>
            <person name="Finn R."/>
            <person name="Kale V."/>
            <person name="Holt S."/>
            <person name="Cochrane G."/>
            <person name="Meng A."/>
            <person name="Brown T."/>
            <person name="Cohen L."/>
        </authorList>
    </citation>
    <scope>NUCLEOTIDE SEQUENCE</scope>
    <source>
        <strain evidence="2">CCMP722</strain>
    </source>
</reference>
<dbReference type="EMBL" id="HBFA01018859">
    <property type="protein sequence ID" value="CAD8668677.1"/>
    <property type="molecule type" value="Transcribed_RNA"/>
</dbReference>
<dbReference type="InterPro" id="IPR010662">
    <property type="entry name" value="RBBP9/YdeN"/>
</dbReference>
<dbReference type="PANTHER" id="PTHR15394">
    <property type="entry name" value="SERINE HYDROLASE RBBP9"/>
    <property type="match status" value="1"/>
</dbReference>
<accession>A0A7S0R6H9</accession>
<name>A0A7S0R6H9_9CHLO</name>